<dbReference type="RefSeq" id="WP_345402929.1">
    <property type="nucleotide sequence ID" value="NZ_BAABLA010000112.1"/>
</dbReference>
<dbReference type="Gene3D" id="3.90.1170.50">
    <property type="entry name" value="Aldehyde oxidase/xanthine dehydrogenase, a/b hammerhead"/>
    <property type="match status" value="1"/>
</dbReference>
<comment type="caution">
    <text evidence="3">The sequence shown here is derived from an EMBL/GenBank/DDBJ whole genome shotgun (WGS) entry which is preliminary data.</text>
</comment>
<evidence type="ECO:0000313" key="4">
    <source>
        <dbReference type="Proteomes" id="UP001596337"/>
    </source>
</evidence>
<gene>
    <name evidence="3" type="ORF">ACFQGD_18770</name>
</gene>
<dbReference type="InterPro" id="IPR046867">
    <property type="entry name" value="AldOxase/xan_DH_MoCoBD2"/>
</dbReference>
<keyword evidence="1" id="KW-0472">Membrane</keyword>
<dbReference type="InterPro" id="IPR008274">
    <property type="entry name" value="AldOxase/xan_DH_MoCoBD1"/>
</dbReference>
<keyword evidence="1" id="KW-1133">Transmembrane helix</keyword>
<dbReference type="EMBL" id="JBHSXX010000001">
    <property type="protein sequence ID" value="MFC6869187.1"/>
    <property type="molecule type" value="Genomic_DNA"/>
</dbReference>
<dbReference type="PANTHER" id="PTHR47495">
    <property type="entry name" value="ALDEHYDE DEHYDROGENASE"/>
    <property type="match status" value="1"/>
</dbReference>
<keyword evidence="4" id="KW-1185">Reference proteome</keyword>
<sequence>MAEPEPAAQDKGRGLRRRKFLTFLVAAPTLTVAGRFGFDALTEASAVPSLPSLEEVADLGEVIRLASMPTTHLMVLEVTEDTRVRFELPRVEVGQGISTSIAMVLAEEMDARLDDVDVELADSRPALHFNQITAASTTMRVLWDPVRRMAADARARLVNAAAKQWDLPAERLTTNDSAVHAPDGRTLSYGELSAAAREESGNGEPKPASEYTVVGTPVTRTDARDVVTGKARYAMDLNIEGALPTVVARPPTINGTVGAVDDAKARAMPGVVAVTEIPTGVAVSAETFYDAIRAKDALEISWNPGPIDNVSDSDIRKKLKNASHPLAAPKLRGRHLDASFDFAFVNHAPMEVESAVASVPGDGTAEVWMPSQTPIWAQGAIATELGLSRDAVAVHVTRAGGSFGRRLFADVGLEAARVSQAIGRPVKLMRTREDDMKHGRMRPAYHQKIRASYTKGEVLSFEHRVTGVGLDFDHGLGEALTSTLAQTVEGGASQYYFTASQSMPYHVGIVNHTLQEVRLDIPTSSFRSVFSGTVRAAEEVIMDELAERMGKDPLEFRRQVAKADSGKAVLTKVAEVAGWGRKLPPGHALGVGYHSEYRSHAACVVEINATDKANPRVTKAFIAADVGQVVNPKGLEAQLMGATMDGIATILQAGVHIDNGAVRESSYGDYHWTKQGDSPTRFEVHLIRTDWEPGGAGELALPAAAGAVANAYARATGTRPRSFPINH</sequence>
<dbReference type="PANTHER" id="PTHR47495:SF1">
    <property type="entry name" value="BLL3820 PROTEIN"/>
    <property type="match status" value="1"/>
</dbReference>
<dbReference type="Pfam" id="PF20256">
    <property type="entry name" value="MoCoBD_2"/>
    <property type="match status" value="1"/>
</dbReference>
<dbReference type="InterPro" id="IPR000674">
    <property type="entry name" value="Ald_Oxase/Xan_DH_a/b"/>
</dbReference>
<proteinExistence type="predicted"/>
<name>A0ABW2C1K9_9PSEU</name>
<dbReference type="InterPro" id="IPR037165">
    <property type="entry name" value="AldOxase/xan_DH_Mopterin-bd_sf"/>
</dbReference>
<evidence type="ECO:0000256" key="1">
    <source>
        <dbReference type="SAM" id="Phobius"/>
    </source>
</evidence>
<keyword evidence="1" id="KW-0812">Transmembrane</keyword>
<dbReference type="Gene3D" id="3.30.365.10">
    <property type="entry name" value="Aldehyde oxidase/xanthine dehydrogenase, molybdopterin binding domain"/>
    <property type="match status" value="4"/>
</dbReference>
<reference evidence="4" key="1">
    <citation type="journal article" date="2019" name="Int. J. Syst. Evol. Microbiol.">
        <title>The Global Catalogue of Microorganisms (GCM) 10K type strain sequencing project: providing services to taxonomists for standard genome sequencing and annotation.</title>
        <authorList>
            <consortium name="The Broad Institute Genomics Platform"/>
            <consortium name="The Broad Institute Genome Sequencing Center for Infectious Disease"/>
            <person name="Wu L."/>
            <person name="Ma J."/>
        </authorList>
    </citation>
    <scope>NUCLEOTIDE SEQUENCE [LARGE SCALE GENOMIC DNA]</scope>
    <source>
        <strain evidence="4">KCTC 32255</strain>
    </source>
</reference>
<dbReference type="PROSITE" id="PS51318">
    <property type="entry name" value="TAT"/>
    <property type="match status" value="1"/>
</dbReference>
<dbReference type="Proteomes" id="UP001596337">
    <property type="component" value="Unassembled WGS sequence"/>
</dbReference>
<dbReference type="SUPFAM" id="SSF56003">
    <property type="entry name" value="Molybdenum cofactor-binding domain"/>
    <property type="match status" value="2"/>
</dbReference>
<evidence type="ECO:0000313" key="3">
    <source>
        <dbReference type="EMBL" id="MFC6869187.1"/>
    </source>
</evidence>
<dbReference type="PIRSF" id="PIRSF036389">
    <property type="entry name" value="IOR_B"/>
    <property type="match status" value="1"/>
</dbReference>
<organism evidence="3 4">
    <name type="scientific">Haloechinothrix salitolerans</name>
    <dbReference type="NCBI Taxonomy" id="926830"/>
    <lineage>
        <taxon>Bacteria</taxon>
        <taxon>Bacillati</taxon>
        <taxon>Actinomycetota</taxon>
        <taxon>Actinomycetes</taxon>
        <taxon>Pseudonocardiales</taxon>
        <taxon>Pseudonocardiaceae</taxon>
        <taxon>Haloechinothrix</taxon>
    </lineage>
</organism>
<accession>A0ABW2C1K9</accession>
<protein>
    <submittedName>
        <fullName evidence="3">Molybdopterin cofactor-binding domain-containing protein</fullName>
    </submittedName>
</protein>
<dbReference type="InterPro" id="IPR006311">
    <property type="entry name" value="TAT_signal"/>
</dbReference>
<dbReference type="InterPro" id="IPR012368">
    <property type="entry name" value="OxRdtase_Mopterin-bd_su_IorB"/>
</dbReference>
<evidence type="ECO:0000259" key="2">
    <source>
        <dbReference type="SMART" id="SM01008"/>
    </source>
</evidence>
<feature type="transmembrane region" description="Helical" evidence="1">
    <location>
        <begin position="20"/>
        <end position="38"/>
    </location>
</feature>
<dbReference type="InterPro" id="IPR052516">
    <property type="entry name" value="N-heterocyclic_Hydroxylase"/>
</dbReference>
<dbReference type="SMART" id="SM01008">
    <property type="entry name" value="Ald_Xan_dh_C"/>
    <property type="match status" value="1"/>
</dbReference>
<feature type="domain" description="Aldehyde oxidase/xanthine dehydrogenase a/b hammerhead" evidence="2">
    <location>
        <begin position="228"/>
        <end position="306"/>
    </location>
</feature>
<dbReference type="Pfam" id="PF02738">
    <property type="entry name" value="MoCoBD_1"/>
    <property type="match status" value="1"/>
</dbReference>